<evidence type="ECO:0000313" key="1">
    <source>
        <dbReference type="EMBL" id="GFR91008.1"/>
    </source>
</evidence>
<proteinExistence type="predicted"/>
<sequence>MPMIMRETMQEKITTLNTTSKSLGLKINKNKTKILRLKTNNNRLFTMEDEELENVASFTYLGSTINKERGVEEAVKKRLKAQELMVE</sequence>
<evidence type="ECO:0000313" key="2">
    <source>
        <dbReference type="Proteomes" id="UP000762676"/>
    </source>
</evidence>
<organism evidence="1 2">
    <name type="scientific">Elysia marginata</name>
    <dbReference type="NCBI Taxonomy" id="1093978"/>
    <lineage>
        <taxon>Eukaryota</taxon>
        <taxon>Metazoa</taxon>
        <taxon>Spiralia</taxon>
        <taxon>Lophotrochozoa</taxon>
        <taxon>Mollusca</taxon>
        <taxon>Gastropoda</taxon>
        <taxon>Heterobranchia</taxon>
        <taxon>Euthyneura</taxon>
        <taxon>Panpulmonata</taxon>
        <taxon>Sacoglossa</taxon>
        <taxon>Placobranchoidea</taxon>
        <taxon>Plakobranchidae</taxon>
        <taxon>Elysia</taxon>
    </lineage>
</organism>
<comment type="caution">
    <text evidence="1">The sequence shown here is derived from an EMBL/GenBank/DDBJ whole genome shotgun (WGS) entry which is preliminary data.</text>
</comment>
<evidence type="ECO:0008006" key="3">
    <source>
        <dbReference type="Google" id="ProtNLM"/>
    </source>
</evidence>
<keyword evidence="2" id="KW-1185">Reference proteome</keyword>
<accession>A0AAV4H1A3</accession>
<gene>
    <name evidence="1" type="ORF">ElyMa_000833400</name>
</gene>
<reference evidence="1 2" key="1">
    <citation type="journal article" date="2021" name="Elife">
        <title>Chloroplast acquisition without the gene transfer in kleptoplastic sea slugs, Plakobranchus ocellatus.</title>
        <authorList>
            <person name="Maeda T."/>
            <person name="Takahashi S."/>
            <person name="Yoshida T."/>
            <person name="Shimamura S."/>
            <person name="Takaki Y."/>
            <person name="Nagai Y."/>
            <person name="Toyoda A."/>
            <person name="Suzuki Y."/>
            <person name="Arimoto A."/>
            <person name="Ishii H."/>
            <person name="Satoh N."/>
            <person name="Nishiyama T."/>
            <person name="Hasebe M."/>
            <person name="Maruyama T."/>
            <person name="Minagawa J."/>
            <person name="Obokata J."/>
            <person name="Shigenobu S."/>
        </authorList>
    </citation>
    <scope>NUCLEOTIDE SEQUENCE [LARGE SCALE GENOMIC DNA]</scope>
</reference>
<dbReference type="PANTHER" id="PTHR47027">
    <property type="entry name" value="REVERSE TRANSCRIPTASE DOMAIN-CONTAINING PROTEIN"/>
    <property type="match status" value="1"/>
</dbReference>
<dbReference type="EMBL" id="BMAT01001706">
    <property type="protein sequence ID" value="GFR91008.1"/>
    <property type="molecule type" value="Genomic_DNA"/>
</dbReference>
<dbReference type="PANTHER" id="PTHR47027:SF25">
    <property type="entry name" value="REVERSE TRANSCRIPTASE DOMAIN-CONTAINING PROTEIN"/>
    <property type="match status" value="1"/>
</dbReference>
<dbReference type="AlphaFoldDB" id="A0AAV4H1A3"/>
<name>A0AAV4H1A3_9GAST</name>
<protein>
    <recommendedName>
        <fullName evidence="3">Reverse transcriptase domain-containing protein</fullName>
    </recommendedName>
</protein>
<dbReference type="Proteomes" id="UP000762676">
    <property type="component" value="Unassembled WGS sequence"/>
</dbReference>